<dbReference type="InterPro" id="IPR000682">
    <property type="entry name" value="PCMT"/>
</dbReference>
<evidence type="ECO:0000256" key="1">
    <source>
        <dbReference type="ARBA" id="ARBA00004496"/>
    </source>
</evidence>
<reference evidence="8 9" key="1">
    <citation type="submission" date="2019-10" db="EMBL/GenBank/DDBJ databases">
        <title>Cognatihalovulum marinum gen. nov. sp. nov., a new member of the family Rhodobacteraceae isolated from deep seawater of the Northwest Indian Ocean.</title>
        <authorList>
            <person name="Ruan C."/>
            <person name="Wang J."/>
            <person name="Zheng X."/>
            <person name="Song L."/>
            <person name="Zhu Y."/>
            <person name="Huang Y."/>
            <person name="Lu Z."/>
            <person name="Du W."/>
            <person name="Huang L."/>
            <person name="Dai X."/>
        </authorList>
    </citation>
    <scope>NUCLEOTIDE SEQUENCE [LARGE SCALE GENOMIC DNA]</scope>
    <source>
        <strain evidence="8 9">2CG4</strain>
    </source>
</reference>
<evidence type="ECO:0000313" key="8">
    <source>
        <dbReference type="EMBL" id="MSU91111.1"/>
    </source>
</evidence>
<dbReference type="AlphaFoldDB" id="A0A6L5Z3D4"/>
<dbReference type="Gene3D" id="3.40.50.150">
    <property type="entry name" value="Vaccinia Virus protein VP39"/>
    <property type="match status" value="1"/>
</dbReference>
<dbReference type="CDD" id="cd02440">
    <property type="entry name" value="AdoMet_MTases"/>
    <property type="match status" value="1"/>
</dbReference>
<evidence type="ECO:0000256" key="7">
    <source>
        <dbReference type="HAMAP-Rule" id="MF_00090"/>
    </source>
</evidence>
<sequence>MPETAGLRSRMVERQLVARGIRKPGVLDAMRKVPREAFVTPGHEEFAYEDGPLPIGHGQTISQPYVVALMVEAAEIRPGDRVLEIGTGSGYAAAVMAEIAGAVHSVERHAPLAETARDRLAAAGYGSVAVHVGDGTLGWQKAAPYDAIIVAAGGPSVPQSLKDQLGPGGRLVIPVGDAASAEGQSLLKITRTGADAWEQERISGVRFVPLIGDQGWTEDGSRAASSHVAGRSRSLPEMIASTAEPLPRLDDPAFGRFFDRWADRRVVLLGEASHGTEEFYRARAAVTRHLVAQHGFTIVAVEADWPDAAAVNRFVGHHAKQEFEEPAFARFPTWMWRNTAVADFADWMRGHNDGVAPGRRAGFYGLDIYNMRGSIAAVLAYLDAHDPEAARIARERYGCLTPWQRDPATYGRAVLNRGYGNCEDEVVAQLRDLLEKRLDYEARDGHGFLDAAQNARLVRSAERYYRIMYYGGTESWNLRDSHMFETLEHLLEARGPEAKAVVWAHNSHIGDARATEMGAVRGEHNIGQVCRERFGIDAALIGMGTHAGTLAAATAWNGEMEVKRVRPSREDSYERLCHDAGQPRFLLDLAADEPLRRRLLEERLERFIGVIYRPETELRSHYAQACLPRQFDGWIWFDETRAVTPLAPERRQPGTPDTWPFGV</sequence>
<protein>
    <recommendedName>
        <fullName evidence="7">Protein-L-isoaspartate O-methyltransferase</fullName>
        <ecNumber evidence="7">2.1.1.77</ecNumber>
    </recommendedName>
    <alternativeName>
        <fullName evidence="7">L-isoaspartyl protein carboxyl methyltransferase</fullName>
    </alternativeName>
    <alternativeName>
        <fullName evidence="7">Protein L-isoaspartyl methyltransferase</fullName>
    </alternativeName>
    <alternativeName>
        <fullName evidence="7">Protein-beta-aspartate methyltransferase</fullName>
        <shortName evidence="7">PIMT</shortName>
    </alternativeName>
</protein>
<evidence type="ECO:0000313" key="9">
    <source>
        <dbReference type="Proteomes" id="UP000474957"/>
    </source>
</evidence>
<evidence type="ECO:0000256" key="3">
    <source>
        <dbReference type="ARBA" id="ARBA00022490"/>
    </source>
</evidence>
<keyword evidence="3 7" id="KW-0963">Cytoplasm</keyword>
<comment type="catalytic activity">
    <reaction evidence="7">
        <text>[protein]-L-isoaspartate + S-adenosyl-L-methionine = [protein]-L-isoaspartate alpha-methyl ester + S-adenosyl-L-homocysteine</text>
        <dbReference type="Rhea" id="RHEA:12705"/>
        <dbReference type="Rhea" id="RHEA-COMP:12143"/>
        <dbReference type="Rhea" id="RHEA-COMP:12144"/>
        <dbReference type="ChEBI" id="CHEBI:57856"/>
        <dbReference type="ChEBI" id="CHEBI:59789"/>
        <dbReference type="ChEBI" id="CHEBI:90596"/>
        <dbReference type="ChEBI" id="CHEBI:90598"/>
        <dbReference type="EC" id="2.1.1.77"/>
    </reaction>
</comment>
<dbReference type="EMBL" id="WIND01000015">
    <property type="protein sequence ID" value="MSU91111.1"/>
    <property type="molecule type" value="Genomic_DNA"/>
</dbReference>
<dbReference type="PANTHER" id="PTHR31299:SF0">
    <property type="entry name" value="ESTERASE, PUTATIVE (AFU_ORTHOLOGUE AFUA_1G05850)-RELATED"/>
    <property type="match status" value="1"/>
</dbReference>
<dbReference type="InterPro" id="IPR052036">
    <property type="entry name" value="Hydrolase/PRTase-associated"/>
</dbReference>
<dbReference type="PANTHER" id="PTHR31299">
    <property type="entry name" value="ESTERASE, PUTATIVE (AFU_ORTHOLOGUE AFUA_1G05850)-RELATED"/>
    <property type="match status" value="1"/>
</dbReference>
<dbReference type="InterPro" id="IPR029063">
    <property type="entry name" value="SAM-dependent_MTases_sf"/>
</dbReference>
<dbReference type="NCBIfam" id="NF001453">
    <property type="entry name" value="PRK00312.1"/>
    <property type="match status" value="1"/>
</dbReference>
<comment type="similarity">
    <text evidence="2 7">Belongs to the methyltransferase superfamily. L-isoaspartyl/D-aspartyl protein methyltransferase family.</text>
</comment>
<comment type="subcellular location">
    <subcellularLocation>
        <location evidence="1 7">Cytoplasm</location>
    </subcellularLocation>
</comment>
<dbReference type="GO" id="GO:0032259">
    <property type="term" value="P:methylation"/>
    <property type="evidence" value="ECO:0007669"/>
    <property type="project" value="UniProtKB-KW"/>
</dbReference>
<dbReference type="Pfam" id="PF05139">
    <property type="entry name" value="Erythro_esteras"/>
    <property type="match status" value="1"/>
</dbReference>
<dbReference type="SUPFAM" id="SSF53335">
    <property type="entry name" value="S-adenosyl-L-methionine-dependent methyltransferases"/>
    <property type="match status" value="1"/>
</dbReference>
<dbReference type="GO" id="GO:0030091">
    <property type="term" value="P:protein repair"/>
    <property type="evidence" value="ECO:0007669"/>
    <property type="project" value="UniProtKB-UniRule"/>
</dbReference>
<evidence type="ECO:0000256" key="2">
    <source>
        <dbReference type="ARBA" id="ARBA00005369"/>
    </source>
</evidence>
<dbReference type="InterPro" id="IPR007815">
    <property type="entry name" value="Emycin_Estase"/>
</dbReference>
<organism evidence="8 9">
    <name type="scientific">Halovulum marinum</name>
    <dbReference type="NCBI Taxonomy" id="2662447"/>
    <lineage>
        <taxon>Bacteria</taxon>
        <taxon>Pseudomonadati</taxon>
        <taxon>Pseudomonadota</taxon>
        <taxon>Alphaproteobacteria</taxon>
        <taxon>Rhodobacterales</taxon>
        <taxon>Paracoccaceae</taxon>
        <taxon>Halovulum</taxon>
    </lineage>
</organism>
<dbReference type="CDD" id="cd14728">
    <property type="entry name" value="Ere-like"/>
    <property type="match status" value="1"/>
</dbReference>
<dbReference type="Pfam" id="PF01135">
    <property type="entry name" value="PCMT"/>
    <property type="match status" value="1"/>
</dbReference>
<dbReference type="EC" id="2.1.1.77" evidence="7"/>
<name>A0A6L5Z3D4_9RHOB</name>
<evidence type="ECO:0000256" key="5">
    <source>
        <dbReference type="ARBA" id="ARBA00022679"/>
    </source>
</evidence>
<dbReference type="Gene3D" id="3.40.1660.10">
    <property type="entry name" value="EreA-like (biosynthetic domain)"/>
    <property type="match status" value="1"/>
</dbReference>
<dbReference type="Gene3D" id="3.30.1870.10">
    <property type="entry name" value="EreA-like, domain 2"/>
    <property type="match status" value="1"/>
</dbReference>
<dbReference type="HAMAP" id="MF_00090">
    <property type="entry name" value="PIMT"/>
    <property type="match status" value="1"/>
</dbReference>
<dbReference type="FunFam" id="3.40.50.150:FF:000010">
    <property type="entry name" value="Protein-L-isoaspartate O-methyltransferase"/>
    <property type="match status" value="1"/>
</dbReference>
<dbReference type="GO" id="GO:0005737">
    <property type="term" value="C:cytoplasm"/>
    <property type="evidence" value="ECO:0007669"/>
    <property type="project" value="UniProtKB-SubCell"/>
</dbReference>
<dbReference type="PROSITE" id="PS01279">
    <property type="entry name" value="PCMT"/>
    <property type="match status" value="1"/>
</dbReference>
<gene>
    <name evidence="7" type="primary">pcm</name>
    <name evidence="8" type="ORF">GE300_16100</name>
</gene>
<dbReference type="GO" id="GO:0004719">
    <property type="term" value="F:protein-L-isoaspartate (D-aspartate) O-methyltransferase activity"/>
    <property type="evidence" value="ECO:0007669"/>
    <property type="project" value="UniProtKB-UniRule"/>
</dbReference>
<keyword evidence="5 7" id="KW-0808">Transferase</keyword>
<dbReference type="GO" id="GO:0046677">
    <property type="term" value="P:response to antibiotic"/>
    <property type="evidence" value="ECO:0007669"/>
    <property type="project" value="InterPro"/>
</dbReference>
<dbReference type="SUPFAM" id="SSF159501">
    <property type="entry name" value="EreA/ChaN-like"/>
    <property type="match status" value="1"/>
</dbReference>
<accession>A0A6L5Z3D4</accession>
<feature type="active site" evidence="7">
    <location>
        <position position="62"/>
    </location>
</feature>
<evidence type="ECO:0000256" key="6">
    <source>
        <dbReference type="ARBA" id="ARBA00022691"/>
    </source>
</evidence>
<keyword evidence="9" id="KW-1185">Reference proteome</keyword>
<comment type="caution">
    <text evidence="8">The sequence shown here is derived from an EMBL/GenBank/DDBJ whole genome shotgun (WGS) entry which is preliminary data.</text>
</comment>
<keyword evidence="4 7" id="KW-0489">Methyltransferase</keyword>
<proteinExistence type="inferred from homology"/>
<evidence type="ECO:0000256" key="4">
    <source>
        <dbReference type="ARBA" id="ARBA00022603"/>
    </source>
</evidence>
<keyword evidence="6 7" id="KW-0949">S-adenosyl-L-methionine</keyword>
<dbReference type="Proteomes" id="UP000474957">
    <property type="component" value="Unassembled WGS sequence"/>
</dbReference>
<comment type="function">
    <text evidence="7">Catalyzes the methyl esterification of L-isoaspartyl residues in peptides and proteins that result from spontaneous decomposition of normal L-aspartyl and L-asparaginyl residues. It plays a role in the repair and/or degradation of damaged proteins.</text>
</comment>
<dbReference type="NCBIfam" id="TIGR00080">
    <property type="entry name" value="pimt"/>
    <property type="match status" value="1"/>
</dbReference>